<feature type="transmembrane region" description="Helical" evidence="7">
    <location>
        <begin position="213"/>
        <end position="230"/>
    </location>
</feature>
<keyword evidence="3 7" id="KW-0812">Transmembrane</keyword>
<keyword evidence="10" id="KW-1185">Reference proteome</keyword>
<evidence type="ECO:0000313" key="9">
    <source>
        <dbReference type="EMBL" id="TQR82762.1"/>
    </source>
</evidence>
<dbReference type="InterPro" id="IPR007895">
    <property type="entry name" value="MASE1"/>
</dbReference>
<evidence type="ECO:0000256" key="1">
    <source>
        <dbReference type="ARBA" id="ARBA00004651"/>
    </source>
</evidence>
<name>A0A544VS07_9MYCO</name>
<keyword evidence="2" id="KW-1003">Cell membrane</keyword>
<evidence type="ECO:0000256" key="4">
    <source>
        <dbReference type="ARBA" id="ARBA00022801"/>
    </source>
</evidence>
<dbReference type="InterPro" id="IPR001932">
    <property type="entry name" value="PPM-type_phosphatase-like_dom"/>
</dbReference>
<feature type="transmembrane region" description="Helical" evidence="7">
    <location>
        <begin position="250"/>
        <end position="268"/>
    </location>
</feature>
<dbReference type="AlphaFoldDB" id="A0A544VS07"/>
<feature type="transmembrane region" description="Helical" evidence="7">
    <location>
        <begin position="45"/>
        <end position="62"/>
    </location>
</feature>
<proteinExistence type="predicted"/>
<evidence type="ECO:0000256" key="6">
    <source>
        <dbReference type="ARBA" id="ARBA00023136"/>
    </source>
</evidence>
<dbReference type="PANTHER" id="PTHR43156">
    <property type="entry name" value="STAGE II SPORULATION PROTEIN E-RELATED"/>
    <property type="match status" value="1"/>
</dbReference>
<dbReference type="SMART" id="SM00331">
    <property type="entry name" value="PP2C_SIG"/>
    <property type="match status" value="1"/>
</dbReference>
<dbReference type="Gene3D" id="3.60.40.10">
    <property type="entry name" value="PPM-type phosphatase domain"/>
    <property type="match status" value="1"/>
</dbReference>
<dbReference type="Proteomes" id="UP000315759">
    <property type="component" value="Unassembled WGS sequence"/>
</dbReference>
<evidence type="ECO:0000313" key="10">
    <source>
        <dbReference type="Proteomes" id="UP000315759"/>
    </source>
</evidence>
<evidence type="ECO:0000256" key="2">
    <source>
        <dbReference type="ARBA" id="ARBA00022475"/>
    </source>
</evidence>
<comment type="caution">
    <text evidence="9">The sequence shown here is derived from an EMBL/GenBank/DDBJ whole genome shotgun (WGS) entry which is preliminary data.</text>
</comment>
<keyword evidence="4" id="KW-0378">Hydrolase</keyword>
<keyword evidence="6 7" id="KW-0472">Membrane</keyword>
<organism evidence="9 10">
    <name type="scientific">Mycolicibacterium hodleri</name>
    <dbReference type="NCBI Taxonomy" id="49897"/>
    <lineage>
        <taxon>Bacteria</taxon>
        <taxon>Bacillati</taxon>
        <taxon>Actinomycetota</taxon>
        <taxon>Actinomycetes</taxon>
        <taxon>Mycobacteriales</taxon>
        <taxon>Mycobacteriaceae</taxon>
        <taxon>Mycolicibacterium</taxon>
    </lineage>
</organism>
<feature type="transmembrane region" description="Helical" evidence="7">
    <location>
        <begin position="107"/>
        <end position="125"/>
    </location>
</feature>
<dbReference type="Pfam" id="PF07228">
    <property type="entry name" value="SpoIIE"/>
    <property type="match status" value="1"/>
</dbReference>
<dbReference type="GO" id="GO:0016791">
    <property type="term" value="F:phosphatase activity"/>
    <property type="evidence" value="ECO:0007669"/>
    <property type="project" value="TreeGrafter"/>
</dbReference>
<dbReference type="PANTHER" id="PTHR43156:SF2">
    <property type="entry name" value="STAGE II SPORULATION PROTEIN E"/>
    <property type="match status" value="1"/>
</dbReference>
<dbReference type="InterPro" id="IPR052016">
    <property type="entry name" value="Bact_Sigma-Reg"/>
</dbReference>
<comment type="subcellular location">
    <subcellularLocation>
        <location evidence="1">Cell membrane</location>
        <topology evidence="1">Multi-pass membrane protein</topology>
    </subcellularLocation>
</comment>
<sequence>MLLATFLVAALSLQTRPTALATAAWWPIAGIALALGMRFPRKYAWILAAAVAAVTLPVVVWAGRSPPLAIALTVAASIEMVIGTWLLRGRRDRSPTLSTSRDLGKLLLIAIGTSVLYGLLAWGSSRLLGDLEGAHDRLLTSAPKHAAGILLLTPLFMNLPRRQQRAKYFESTLQVLVALAVAVAVFVVNSVLPLAFLLFLPLVWAALWMSTRLLLLVMLAVAVIASAGSANGTGPFSFDRLGPAVGTLTLQVFQMSMVVVFLALSLVVGTQRATALRLAESEDLFLKSFNSSVAGKLMVARGPVHWTVERSNPSARGLLPGLVGGFAPLEAVLGPDATSVLSAAADSLVDGNARLTLALADGRSLELSIAVIGQRPNDTLLALHFNDITESLRVRQLEKDELNRAAEVQRALRPDKLPDTPGWTFGTSTTPANQVSGDFYDVRVGNDSVVVVSLGDVMGKGMDAGMLAAATRAVLRSHDPRTSPSQVVADTARVLEGDLRRISAFVTLSYVVVDTASGDFRFTDAGHGLHFITRAESGRTERLASDDMPLGIGERWQELSGSLAPGDTILLVSDGVLDLWGDSVEGLEEAITLCVNRDGTDPQAVVDELCAAAGGRRGGDDVTAVALRRER</sequence>
<dbReference type="EMBL" id="VIFX01000060">
    <property type="protein sequence ID" value="TQR82762.1"/>
    <property type="molecule type" value="Genomic_DNA"/>
</dbReference>
<keyword evidence="5 7" id="KW-1133">Transmembrane helix</keyword>
<dbReference type="Pfam" id="PF05231">
    <property type="entry name" value="MASE1"/>
    <property type="match status" value="1"/>
</dbReference>
<gene>
    <name evidence="9" type="ORF">D8S82_30350</name>
</gene>
<dbReference type="GO" id="GO:0005886">
    <property type="term" value="C:plasma membrane"/>
    <property type="evidence" value="ECO:0007669"/>
    <property type="project" value="UniProtKB-SubCell"/>
</dbReference>
<protein>
    <submittedName>
        <fullName evidence="9">SpoIIE family protein phosphatase</fullName>
    </submittedName>
</protein>
<evidence type="ECO:0000259" key="8">
    <source>
        <dbReference type="SMART" id="SM00331"/>
    </source>
</evidence>
<evidence type="ECO:0000256" key="3">
    <source>
        <dbReference type="ARBA" id="ARBA00022692"/>
    </source>
</evidence>
<dbReference type="InterPro" id="IPR036457">
    <property type="entry name" value="PPM-type-like_dom_sf"/>
</dbReference>
<accession>A0A544VS07</accession>
<feature type="domain" description="PPM-type phosphatase" evidence="8">
    <location>
        <begin position="420"/>
        <end position="629"/>
    </location>
</feature>
<evidence type="ECO:0000256" key="5">
    <source>
        <dbReference type="ARBA" id="ARBA00022989"/>
    </source>
</evidence>
<evidence type="ECO:0000256" key="7">
    <source>
        <dbReference type="SAM" id="Phobius"/>
    </source>
</evidence>
<dbReference type="RefSeq" id="WP_142555645.1">
    <property type="nucleotide sequence ID" value="NZ_VIFX01000060.1"/>
</dbReference>
<feature type="transmembrane region" description="Helical" evidence="7">
    <location>
        <begin position="177"/>
        <end position="206"/>
    </location>
</feature>
<feature type="transmembrane region" description="Helical" evidence="7">
    <location>
        <begin position="69"/>
        <end position="87"/>
    </location>
</feature>
<reference evidence="9 10" key="1">
    <citation type="submission" date="2018-10" db="EMBL/GenBank/DDBJ databases">
        <title>Draft genome of Mycobacterium hodleri strain B.</title>
        <authorList>
            <person name="Amande T.J."/>
            <person name="Mcgenity T.J."/>
        </authorList>
    </citation>
    <scope>NUCLEOTIDE SEQUENCE [LARGE SCALE GENOMIC DNA]</scope>
    <source>
        <strain evidence="9 10">B</strain>
    </source>
</reference>
<dbReference type="SUPFAM" id="SSF81606">
    <property type="entry name" value="PP2C-like"/>
    <property type="match status" value="1"/>
</dbReference>